<keyword evidence="3" id="KW-1185">Reference proteome</keyword>
<gene>
    <name evidence="2" type="ORF">FisN_22Hu015</name>
</gene>
<dbReference type="InParanoid" id="A0A1Z5K2P0"/>
<feature type="compositionally biased region" description="Basic residues" evidence="1">
    <location>
        <begin position="262"/>
        <end position="274"/>
    </location>
</feature>
<feature type="region of interest" description="Disordered" evidence="1">
    <location>
        <begin position="167"/>
        <end position="210"/>
    </location>
</feature>
<sequence>MLVTRGTPINSDKPASLTKSSNESLRSLLSKTWQGVSKRGQAARDQASTTSTVQENEGSLEGKEEQEQSLLFEQLHHSLSRVSSSRSFSVYDENSDDLHDDQKACAGDALSKRCKKKEEDANGEDKLRRRSTMKRQESQRVVRRRNSITVMSTETFKYESEKDAFRHDLDASSQHSLTNAARSDRRRTTRPRRHSLGYGTPSPQLSTEPSEFKDMMQKRLDRIEQQKNNSDLSFNCSQPNLYGYEGEGWHDSSSNLNLDSHGKRRCGRRARRHSIGSVSTYEGSALQSKGTTNVDPDYGYEDPDALPADYDDFAPTGRQVRHAPRRVRRLSIGHSVEKNVEDDQFLDSAVDQQRVAAPRRERRRSMHF</sequence>
<feature type="compositionally biased region" description="Basic residues" evidence="1">
    <location>
        <begin position="184"/>
        <end position="195"/>
    </location>
</feature>
<evidence type="ECO:0000313" key="3">
    <source>
        <dbReference type="Proteomes" id="UP000198406"/>
    </source>
</evidence>
<protein>
    <submittedName>
        <fullName evidence="2">Uncharacterized protein</fullName>
    </submittedName>
</protein>
<feature type="compositionally biased region" description="Basic and acidic residues" evidence="1">
    <location>
        <begin position="116"/>
        <end position="127"/>
    </location>
</feature>
<feature type="compositionally biased region" description="Polar residues" evidence="1">
    <location>
        <begin position="46"/>
        <end position="57"/>
    </location>
</feature>
<feature type="compositionally biased region" description="Polar residues" evidence="1">
    <location>
        <begin position="171"/>
        <end position="181"/>
    </location>
</feature>
<dbReference type="AlphaFoldDB" id="A0A1Z5K2P0"/>
<comment type="caution">
    <text evidence="2">The sequence shown here is derived from an EMBL/GenBank/DDBJ whole genome shotgun (WGS) entry which is preliminary data.</text>
</comment>
<evidence type="ECO:0000256" key="1">
    <source>
        <dbReference type="SAM" id="MobiDB-lite"/>
    </source>
</evidence>
<dbReference type="Proteomes" id="UP000198406">
    <property type="component" value="Unassembled WGS sequence"/>
</dbReference>
<feature type="region of interest" description="Disordered" evidence="1">
    <location>
        <begin position="83"/>
        <end position="102"/>
    </location>
</feature>
<feature type="compositionally biased region" description="Polar residues" evidence="1">
    <location>
        <begin position="17"/>
        <end position="35"/>
    </location>
</feature>
<feature type="region of interest" description="Disordered" evidence="1">
    <location>
        <begin position="1"/>
        <end position="65"/>
    </location>
</feature>
<reference evidence="2 3" key="1">
    <citation type="journal article" date="2015" name="Plant Cell">
        <title>Oil accumulation by the oleaginous diatom Fistulifera solaris as revealed by the genome and transcriptome.</title>
        <authorList>
            <person name="Tanaka T."/>
            <person name="Maeda Y."/>
            <person name="Veluchamy A."/>
            <person name="Tanaka M."/>
            <person name="Abida H."/>
            <person name="Marechal E."/>
            <person name="Bowler C."/>
            <person name="Muto M."/>
            <person name="Sunaga Y."/>
            <person name="Tanaka M."/>
            <person name="Yoshino T."/>
            <person name="Taniguchi T."/>
            <person name="Fukuda Y."/>
            <person name="Nemoto M."/>
            <person name="Matsumoto M."/>
            <person name="Wong P.S."/>
            <person name="Aburatani S."/>
            <person name="Fujibuchi W."/>
        </authorList>
    </citation>
    <scope>NUCLEOTIDE SEQUENCE [LARGE SCALE GENOMIC DNA]</scope>
    <source>
        <strain evidence="2 3">JPCC DA0580</strain>
    </source>
</reference>
<feature type="region of interest" description="Disordered" evidence="1">
    <location>
        <begin position="255"/>
        <end position="316"/>
    </location>
</feature>
<organism evidence="2 3">
    <name type="scientific">Fistulifera solaris</name>
    <name type="common">Oleaginous diatom</name>
    <dbReference type="NCBI Taxonomy" id="1519565"/>
    <lineage>
        <taxon>Eukaryota</taxon>
        <taxon>Sar</taxon>
        <taxon>Stramenopiles</taxon>
        <taxon>Ochrophyta</taxon>
        <taxon>Bacillariophyta</taxon>
        <taxon>Bacillariophyceae</taxon>
        <taxon>Bacillariophycidae</taxon>
        <taxon>Naviculales</taxon>
        <taxon>Naviculaceae</taxon>
        <taxon>Fistulifera</taxon>
    </lineage>
</organism>
<dbReference type="EMBL" id="BDSP01000148">
    <property type="protein sequence ID" value="GAX20449.1"/>
    <property type="molecule type" value="Genomic_DNA"/>
</dbReference>
<evidence type="ECO:0000313" key="2">
    <source>
        <dbReference type="EMBL" id="GAX20449.1"/>
    </source>
</evidence>
<feature type="compositionally biased region" description="Polar residues" evidence="1">
    <location>
        <begin position="276"/>
        <end position="294"/>
    </location>
</feature>
<feature type="region of interest" description="Disordered" evidence="1">
    <location>
        <begin position="110"/>
        <end position="146"/>
    </location>
</feature>
<name>A0A1Z5K2P0_FISSO</name>
<feature type="compositionally biased region" description="Acidic residues" evidence="1">
    <location>
        <begin position="298"/>
        <end position="312"/>
    </location>
</feature>
<proteinExistence type="predicted"/>
<accession>A0A1Z5K2P0</accession>